<dbReference type="GO" id="GO:0005524">
    <property type="term" value="F:ATP binding"/>
    <property type="evidence" value="ECO:0007669"/>
    <property type="project" value="UniProtKB-KW"/>
</dbReference>
<dbReference type="InterPro" id="IPR010918">
    <property type="entry name" value="PurM-like_C_dom"/>
</dbReference>
<keyword evidence="4" id="KW-0658">Purine biosynthesis</keyword>
<dbReference type="NCBIfam" id="TIGR01857">
    <property type="entry name" value="FGAM-synthase"/>
    <property type="match status" value="1"/>
</dbReference>
<dbReference type="Gene3D" id="3.90.650.10">
    <property type="entry name" value="PurM-like C-terminal domain"/>
    <property type="match status" value="2"/>
</dbReference>
<keyword evidence="11" id="KW-1185">Reference proteome</keyword>
<dbReference type="Proteomes" id="UP000000269">
    <property type="component" value="Chromosome"/>
</dbReference>
<dbReference type="GO" id="GO:0005737">
    <property type="term" value="C:cytoplasm"/>
    <property type="evidence" value="ECO:0007669"/>
    <property type="project" value="TreeGrafter"/>
</dbReference>
<dbReference type="EMBL" id="CP000853">
    <property type="protein sequence ID" value="ABW19758.1"/>
    <property type="molecule type" value="Genomic_DNA"/>
</dbReference>
<evidence type="ECO:0000256" key="3">
    <source>
        <dbReference type="ARBA" id="ARBA00022741"/>
    </source>
</evidence>
<dbReference type="SUPFAM" id="SSF52317">
    <property type="entry name" value="Class I glutamine amidotransferase-like"/>
    <property type="match status" value="1"/>
</dbReference>
<dbReference type="GO" id="GO:0004642">
    <property type="term" value="F:phosphoribosylformylglycinamidine synthase activity"/>
    <property type="evidence" value="ECO:0007669"/>
    <property type="project" value="UniProtKB-EC"/>
</dbReference>
<evidence type="ECO:0000313" key="10">
    <source>
        <dbReference type="EMBL" id="ABW19758.1"/>
    </source>
</evidence>
<dbReference type="CDD" id="cd02203">
    <property type="entry name" value="PurL_repeat1"/>
    <property type="match status" value="1"/>
</dbReference>
<dbReference type="OrthoDB" id="9804441at2"/>
<dbReference type="eggNOG" id="COG0047">
    <property type="taxonomic scope" value="Bacteria"/>
</dbReference>
<feature type="domain" description="PurM-like C-terminal" evidence="8">
    <location>
        <begin position="440"/>
        <end position="591"/>
    </location>
</feature>
<keyword evidence="3" id="KW-0547">Nucleotide-binding</keyword>
<evidence type="ECO:0000256" key="7">
    <source>
        <dbReference type="SAM" id="MobiDB-lite"/>
    </source>
</evidence>
<feature type="domain" description="Phosphoribosylformylglycinamidine synthase linker" evidence="9">
    <location>
        <begin position="180"/>
        <end position="227"/>
    </location>
</feature>
<evidence type="ECO:0000256" key="6">
    <source>
        <dbReference type="ARBA" id="ARBA00022842"/>
    </source>
</evidence>
<dbReference type="AlphaFoldDB" id="A8MIX6"/>
<dbReference type="SUPFAM" id="SSF56042">
    <property type="entry name" value="PurM C-terminal domain-like"/>
    <property type="match status" value="2"/>
</dbReference>
<keyword evidence="2" id="KW-0479">Metal-binding</keyword>
<dbReference type="InterPro" id="IPR036676">
    <property type="entry name" value="PurM-like_C_sf"/>
</dbReference>
<dbReference type="InterPro" id="IPR041609">
    <property type="entry name" value="PurL_linker"/>
</dbReference>
<name>A8MIX6_ALKOO</name>
<evidence type="ECO:0000256" key="1">
    <source>
        <dbReference type="ARBA" id="ARBA00022598"/>
    </source>
</evidence>
<dbReference type="KEGG" id="aoe:Clos_2223"/>
<keyword evidence="1 10" id="KW-0436">Ligase</keyword>
<keyword evidence="5" id="KW-0067">ATP-binding</keyword>
<dbReference type="CDD" id="cd02204">
    <property type="entry name" value="PurL_repeat2"/>
    <property type="match status" value="1"/>
</dbReference>
<feature type="region of interest" description="Disordered" evidence="7">
    <location>
        <begin position="455"/>
        <end position="481"/>
    </location>
</feature>
<organism evidence="10 11">
    <name type="scientific">Alkaliphilus oremlandii (strain OhILAs)</name>
    <name type="common">Clostridium oremlandii (strain OhILAs)</name>
    <dbReference type="NCBI Taxonomy" id="350688"/>
    <lineage>
        <taxon>Bacteria</taxon>
        <taxon>Bacillati</taxon>
        <taxon>Bacillota</taxon>
        <taxon>Clostridia</taxon>
        <taxon>Peptostreptococcales</taxon>
        <taxon>Natronincolaceae</taxon>
        <taxon>Alkaliphilus</taxon>
    </lineage>
</organism>
<evidence type="ECO:0000256" key="2">
    <source>
        <dbReference type="ARBA" id="ARBA00022723"/>
    </source>
</evidence>
<proteinExistence type="predicted"/>
<dbReference type="RefSeq" id="WP_012160067.1">
    <property type="nucleotide sequence ID" value="NC_009922.1"/>
</dbReference>
<dbReference type="Gene3D" id="3.40.50.880">
    <property type="match status" value="1"/>
</dbReference>
<accession>A8MIX6</accession>
<dbReference type="Pfam" id="PF18072">
    <property type="entry name" value="FGAR-AT_linker"/>
    <property type="match status" value="1"/>
</dbReference>
<dbReference type="PANTHER" id="PTHR10099">
    <property type="entry name" value="PHOSPHORIBOSYLFORMYLGLYCINAMIDINE SYNTHASE"/>
    <property type="match status" value="1"/>
</dbReference>
<reference evidence="11" key="1">
    <citation type="submission" date="2007-10" db="EMBL/GenBank/DDBJ databases">
        <title>Complete genome of Alkaliphilus oremlandii OhILAs.</title>
        <authorList>
            <person name="Copeland A."/>
            <person name="Lucas S."/>
            <person name="Lapidus A."/>
            <person name="Barry K."/>
            <person name="Detter J.C."/>
            <person name="Glavina del Rio T."/>
            <person name="Hammon N."/>
            <person name="Israni S."/>
            <person name="Dalin E."/>
            <person name="Tice H."/>
            <person name="Pitluck S."/>
            <person name="Chain P."/>
            <person name="Malfatti S."/>
            <person name="Shin M."/>
            <person name="Vergez L."/>
            <person name="Schmutz J."/>
            <person name="Larimer F."/>
            <person name="Land M."/>
            <person name="Hauser L."/>
            <person name="Kyrpides N."/>
            <person name="Mikhailova N."/>
            <person name="Stolz J.F."/>
            <person name="Dawson A."/>
            <person name="Fisher E."/>
            <person name="Crable B."/>
            <person name="Perera E."/>
            <person name="Lisak J."/>
            <person name="Ranganathan M."/>
            <person name="Basu P."/>
            <person name="Richardson P."/>
        </authorList>
    </citation>
    <scope>NUCLEOTIDE SEQUENCE [LARGE SCALE GENOMIC DNA]</scope>
    <source>
        <strain evidence="11">OhILAs</strain>
    </source>
</reference>
<evidence type="ECO:0000313" key="11">
    <source>
        <dbReference type="Proteomes" id="UP000000269"/>
    </source>
</evidence>
<evidence type="ECO:0000259" key="8">
    <source>
        <dbReference type="Pfam" id="PF02769"/>
    </source>
</evidence>
<dbReference type="Pfam" id="PF13507">
    <property type="entry name" value="GATase_5"/>
    <property type="match status" value="1"/>
</dbReference>
<dbReference type="HOGENOM" id="CLU_003100_2_0_9"/>
<protein>
    <submittedName>
        <fullName evidence="10">Phosphoribosylformylglycinamidine synthase</fullName>
        <ecNumber evidence="10">6.3.5.3</ecNumber>
    </submittedName>
</protein>
<gene>
    <name evidence="10" type="ordered locus">Clos_2223</name>
</gene>
<dbReference type="Pfam" id="PF02769">
    <property type="entry name" value="AIRS_C"/>
    <property type="match status" value="1"/>
</dbReference>
<evidence type="ECO:0000256" key="5">
    <source>
        <dbReference type="ARBA" id="ARBA00022840"/>
    </source>
</evidence>
<dbReference type="SMART" id="SM01211">
    <property type="entry name" value="GATase_5"/>
    <property type="match status" value="1"/>
</dbReference>
<dbReference type="GO" id="GO:0006164">
    <property type="term" value="P:purine nucleotide biosynthetic process"/>
    <property type="evidence" value="ECO:0007669"/>
    <property type="project" value="UniProtKB-KW"/>
</dbReference>
<sequence length="1248" mass="138630">MVKRIYVEKKHGFNVEAQSLKADLKNTLNMDRLEELRIINVYDIENVNMDKLEDIKGLVLSEPNVDMVFEDHIYIGENERSFRFELLPGQYDQRADSARQCIAIITLEDAPTIATSKIIAVRGNLSDEDFNRIKAYLINPVESREVPFEIPPTLKMKFATPNKVEIVNGFMDLDDEEIGRYRETMGFAMTTKDLIFIRNYFKNNEKRNPTITELKVIDTYWSDHCRHTTFLTAIRGVEIEDKPMNEPVKNAYQAYLADRDFVYNGSNREDCLMDIATINMKSMRKKGELQDLDVSEEINACSIEIPVDIDGKTEPWLLMFKNETHNHPTEIEPFGGAATCLGGAIRDPLSGRSYVYHSMRVTGAADPTVPLRETLEGKLPQKVITQQAAAGFSSYGNQIGLATGMVSEVYDPDFVAKRMEVGAVVGAAPKENVVREKPVAGDVILLVGGRTGRDGVGGATGSSKEHDEDSLASCGAEVQKGNPPVERKIQRLFRIPELSKMIKRCNDFGAGGVSVAIGELADSLEINLDAVQKKYEGLDGTEIAISESQERMAVVVAPENVEEFKRYCQEENLEVSHVANVTDTGRLIMKWQGQEILNLSRAFLDTNGVKGESKVYIEAPKKEQYFNRQPVASVKEAWLNTLNDLNVCSQKGLVERFDNTIGAGTVLMPFGGIHYNTPIQAMVAKLPVLKGETNTGSMMSYGYDPQLAKWSPFHGALYAVVDSVARIVATGGDHKNIRLSLQEYFEKLGNAPEKWGKPYSALLGASYAQTQFNIAAIGGKDSMSGTFKDINVPPSLISFAVTPVDVRKVVSPELKEKNMKLVYFYAERDQNEVVNFTKLLQGYDVITQYVNEEKIRSSYAVGKGGLCAAVSKMAFGNGIGVSLMEREELNIFEESYGSIVLEVSEPIAKELIKKEGFRIIGETKEEAVFEIGNVVIPMGEALSAWTSKLEPIFPTIHREEMLEKPVKVSYTERMVKGPAIQVAKPRVFIPAFPGTNCEIDTQRAFDKAGAITEIMVFKNLRKEDILSSIDEMVDKIKNAQIIALPGGFSAGDEPDGSGKFIASVFRNPKIAEAVMDLLNHRDGLMIGICNGFQALIKLGLLPYGEIRDLNEDAPTLTFNKINRHVSRMANVRVASVKSPWFANEEVDNVYQTAFSHGEGRFYGNEEVIQALILNGQVATQYVDREGEPTYDGQYNINGSIGAIEGITSLDGRILGKMGHVERVGNNVHKNIYGNKDFKIFEAGVQYFK</sequence>
<dbReference type="STRING" id="350688.Clos_2223"/>
<dbReference type="EC" id="6.3.5.3" evidence="10"/>
<dbReference type="SUPFAM" id="SSF55326">
    <property type="entry name" value="PurM N-terminal domain-like"/>
    <property type="match status" value="2"/>
</dbReference>
<evidence type="ECO:0000256" key="4">
    <source>
        <dbReference type="ARBA" id="ARBA00022755"/>
    </source>
</evidence>
<dbReference type="PANTHER" id="PTHR10099:SF1">
    <property type="entry name" value="PHOSPHORIBOSYLFORMYLGLYCINAMIDINE SYNTHASE"/>
    <property type="match status" value="1"/>
</dbReference>
<keyword evidence="6" id="KW-0460">Magnesium</keyword>
<dbReference type="InterPro" id="IPR029062">
    <property type="entry name" value="Class_I_gatase-like"/>
</dbReference>
<evidence type="ECO:0000259" key="9">
    <source>
        <dbReference type="Pfam" id="PF18072"/>
    </source>
</evidence>
<dbReference type="GO" id="GO:0046872">
    <property type="term" value="F:metal ion binding"/>
    <property type="evidence" value="ECO:0007669"/>
    <property type="project" value="UniProtKB-KW"/>
</dbReference>
<dbReference type="eggNOG" id="COG0046">
    <property type="taxonomic scope" value="Bacteria"/>
</dbReference>
<dbReference type="InterPro" id="IPR036921">
    <property type="entry name" value="PurM-like_N_sf"/>
</dbReference>
<dbReference type="Gene3D" id="3.30.1330.10">
    <property type="entry name" value="PurM-like, N-terminal domain"/>
    <property type="match status" value="2"/>
</dbReference>
<dbReference type="InterPro" id="IPR010141">
    <property type="entry name" value="FGAM_synthase"/>
</dbReference>
<dbReference type="FunFam" id="3.30.1330.10:FF:000013">
    <property type="entry name" value="Phosphoribosylformylglycinamidine synthase"/>
    <property type="match status" value="1"/>
</dbReference>